<evidence type="ECO:0000313" key="1">
    <source>
        <dbReference type="EMBL" id="HIU44026.1"/>
    </source>
</evidence>
<gene>
    <name evidence="1" type="ORF">IAB67_06990</name>
</gene>
<reference evidence="1" key="1">
    <citation type="submission" date="2020-10" db="EMBL/GenBank/DDBJ databases">
        <authorList>
            <person name="Gilroy R."/>
        </authorList>
    </citation>
    <scope>NUCLEOTIDE SEQUENCE</scope>
    <source>
        <strain evidence="1">CHK191-8634</strain>
    </source>
</reference>
<dbReference type="AlphaFoldDB" id="A0A9D1IWG6"/>
<comment type="caution">
    <text evidence="1">The sequence shown here is derived from an EMBL/GenBank/DDBJ whole genome shotgun (WGS) entry which is preliminary data.</text>
</comment>
<proteinExistence type="predicted"/>
<sequence>KKLRVLFSVGYYDACTPIGYTHYVVAHAGLPMDRVSLKAYESGHMAYLGQKAACELADDLRAFIIR</sequence>
<evidence type="ECO:0000313" key="2">
    <source>
        <dbReference type="Proteomes" id="UP000824073"/>
    </source>
</evidence>
<reference evidence="1" key="2">
    <citation type="journal article" date="2021" name="PeerJ">
        <title>Extensive microbial diversity within the chicken gut microbiome revealed by metagenomics and culture.</title>
        <authorList>
            <person name="Gilroy R."/>
            <person name="Ravi A."/>
            <person name="Getino M."/>
            <person name="Pursley I."/>
            <person name="Horton D.L."/>
            <person name="Alikhan N.F."/>
            <person name="Baker D."/>
            <person name="Gharbi K."/>
            <person name="Hall N."/>
            <person name="Watson M."/>
            <person name="Adriaenssens E.M."/>
            <person name="Foster-Nyarko E."/>
            <person name="Jarju S."/>
            <person name="Secka A."/>
            <person name="Antonio M."/>
            <person name="Oren A."/>
            <person name="Chaudhuri R.R."/>
            <person name="La Ragione R."/>
            <person name="Hildebrand F."/>
            <person name="Pallen M.J."/>
        </authorList>
    </citation>
    <scope>NUCLEOTIDE SEQUENCE</scope>
    <source>
        <strain evidence="1">CHK191-8634</strain>
    </source>
</reference>
<feature type="non-terminal residue" evidence="1">
    <location>
        <position position="1"/>
    </location>
</feature>
<dbReference type="EMBL" id="DVMR01000055">
    <property type="protein sequence ID" value="HIU44026.1"/>
    <property type="molecule type" value="Genomic_DNA"/>
</dbReference>
<dbReference type="SUPFAM" id="SSF53474">
    <property type="entry name" value="alpha/beta-Hydrolases"/>
    <property type="match status" value="1"/>
</dbReference>
<accession>A0A9D1IWG6</accession>
<organism evidence="1 2">
    <name type="scientific">Candidatus Ventrousia excrementavium</name>
    <dbReference type="NCBI Taxonomy" id="2840961"/>
    <lineage>
        <taxon>Bacteria</taxon>
        <taxon>Bacillati</taxon>
        <taxon>Bacillota</taxon>
        <taxon>Clostridia</taxon>
        <taxon>Eubacteriales</taxon>
        <taxon>Clostridiaceae</taxon>
        <taxon>Clostridiaceae incertae sedis</taxon>
        <taxon>Candidatus Ventrousia</taxon>
    </lineage>
</organism>
<dbReference type="Proteomes" id="UP000824073">
    <property type="component" value="Unassembled WGS sequence"/>
</dbReference>
<dbReference type="InterPro" id="IPR029058">
    <property type="entry name" value="AB_hydrolase_fold"/>
</dbReference>
<name>A0A9D1IWG6_9CLOT</name>
<protein>
    <submittedName>
        <fullName evidence="1">Peptidase S10</fullName>
    </submittedName>
</protein>